<keyword evidence="13" id="KW-1185">Reference proteome</keyword>
<dbReference type="InterPro" id="IPR011050">
    <property type="entry name" value="Pectin_lyase_fold/virulence"/>
</dbReference>
<dbReference type="InterPro" id="IPR012334">
    <property type="entry name" value="Pectin_lyas_fold"/>
</dbReference>
<organism evidence="12 13">
    <name type="scientific">Drechslerella dactyloides</name>
    <name type="common">Nematode-trapping fungus</name>
    <name type="synonym">Arthrobotrys dactyloides</name>
    <dbReference type="NCBI Taxonomy" id="74499"/>
    <lineage>
        <taxon>Eukaryota</taxon>
        <taxon>Fungi</taxon>
        <taxon>Dikarya</taxon>
        <taxon>Ascomycota</taxon>
        <taxon>Pezizomycotina</taxon>
        <taxon>Orbiliomycetes</taxon>
        <taxon>Orbiliales</taxon>
        <taxon>Orbiliaceae</taxon>
        <taxon>Drechslerella</taxon>
    </lineage>
</organism>
<dbReference type="EC" id="4.2.2.2" evidence="10"/>
<feature type="compositionally biased region" description="Polar residues" evidence="11">
    <location>
        <begin position="52"/>
        <end position="66"/>
    </location>
</feature>
<dbReference type="Proteomes" id="UP001221413">
    <property type="component" value="Unassembled WGS sequence"/>
</dbReference>
<dbReference type="GO" id="GO:0005576">
    <property type="term" value="C:extracellular region"/>
    <property type="evidence" value="ECO:0007669"/>
    <property type="project" value="UniProtKB-SubCell"/>
</dbReference>
<keyword evidence="8 10" id="KW-0456">Lyase</keyword>
<evidence type="ECO:0000256" key="7">
    <source>
        <dbReference type="ARBA" id="ARBA00022837"/>
    </source>
</evidence>
<dbReference type="PANTHER" id="PTHR33407:SF9">
    <property type="entry name" value="PECTATE LYASE F-RELATED"/>
    <property type="match status" value="1"/>
</dbReference>
<comment type="catalytic activity">
    <reaction evidence="1 10">
        <text>Eliminative cleavage of (1-&gt;4)-alpha-D-galacturonan to give oligosaccharides with 4-deoxy-alpha-D-galact-4-enuronosyl groups at their non-reducing ends.</text>
        <dbReference type="EC" id="4.2.2.2"/>
    </reaction>
</comment>
<evidence type="ECO:0000256" key="11">
    <source>
        <dbReference type="SAM" id="MobiDB-lite"/>
    </source>
</evidence>
<feature type="compositionally biased region" description="Low complexity" evidence="11">
    <location>
        <begin position="1"/>
        <end position="51"/>
    </location>
</feature>
<evidence type="ECO:0000256" key="4">
    <source>
        <dbReference type="ARBA" id="ARBA00006463"/>
    </source>
</evidence>
<dbReference type="Pfam" id="PF03211">
    <property type="entry name" value="Pectate_lyase"/>
    <property type="match status" value="1"/>
</dbReference>
<reference evidence="12" key="1">
    <citation type="submission" date="2023-01" db="EMBL/GenBank/DDBJ databases">
        <title>The chitinases involved in constricting ring structure development in the nematode-trapping fungus Drechslerella dactyloides.</title>
        <authorList>
            <person name="Wang R."/>
            <person name="Zhang L."/>
            <person name="Tang P."/>
            <person name="Li S."/>
            <person name="Liang L."/>
        </authorList>
    </citation>
    <scope>NUCLEOTIDE SEQUENCE</scope>
    <source>
        <strain evidence="12">YMF1.00031</strain>
    </source>
</reference>
<proteinExistence type="inferred from homology"/>
<evidence type="ECO:0000256" key="3">
    <source>
        <dbReference type="ARBA" id="ARBA00004613"/>
    </source>
</evidence>
<dbReference type="GO" id="GO:0030570">
    <property type="term" value="F:pectate lyase activity"/>
    <property type="evidence" value="ECO:0007669"/>
    <property type="project" value="UniProtKB-UniRule"/>
</dbReference>
<evidence type="ECO:0000256" key="5">
    <source>
        <dbReference type="ARBA" id="ARBA00022525"/>
    </source>
</evidence>
<name>A0AAD6IT62_DREDA</name>
<evidence type="ECO:0000313" key="12">
    <source>
        <dbReference type="EMBL" id="KAJ6257524.1"/>
    </source>
</evidence>
<evidence type="ECO:0000256" key="1">
    <source>
        <dbReference type="ARBA" id="ARBA00000695"/>
    </source>
</evidence>
<feature type="region of interest" description="Disordered" evidence="11">
    <location>
        <begin position="1"/>
        <end position="66"/>
    </location>
</feature>
<dbReference type="SUPFAM" id="SSF51126">
    <property type="entry name" value="Pectin lyase-like"/>
    <property type="match status" value="1"/>
</dbReference>
<evidence type="ECO:0000256" key="2">
    <source>
        <dbReference type="ARBA" id="ARBA00001913"/>
    </source>
</evidence>
<dbReference type="EMBL" id="JAQGDS010000010">
    <property type="protein sequence ID" value="KAJ6257524.1"/>
    <property type="molecule type" value="Genomic_DNA"/>
</dbReference>
<dbReference type="AlphaFoldDB" id="A0AAD6IT62"/>
<evidence type="ECO:0000256" key="10">
    <source>
        <dbReference type="RuleBase" id="RU367009"/>
    </source>
</evidence>
<gene>
    <name evidence="12" type="ORF">Dda_7309</name>
</gene>
<evidence type="ECO:0000256" key="8">
    <source>
        <dbReference type="ARBA" id="ARBA00023239"/>
    </source>
</evidence>
<evidence type="ECO:0000256" key="9">
    <source>
        <dbReference type="ARBA" id="ARBA00025679"/>
    </source>
</evidence>
<dbReference type="PANTHER" id="PTHR33407">
    <property type="entry name" value="PECTATE LYASE F-RELATED"/>
    <property type="match status" value="1"/>
</dbReference>
<comment type="cofactor">
    <cofactor evidence="2 10">
        <name>Ca(2+)</name>
        <dbReference type="ChEBI" id="CHEBI:29108"/>
    </cofactor>
</comment>
<dbReference type="InterPro" id="IPR004898">
    <property type="entry name" value="Pectate_lyase_PlyH/PlyE-like"/>
</dbReference>
<keyword evidence="5 10" id="KW-0964">Secreted</keyword>
<comment type="similarity">
    <text evidence="4 10">Belongs to the polysaccharide lyase 3 family.</text>
</comment>
<dbReference type="Gene3D" id="2.160.20.10">
    <property type="entry name" value="Single-stranded right-handed beta-helix, Pectin lyase-like"/>
    <property type="match status" value="1"/>
</dbReference>
<keyword evidence="6" id="KW-0732">Signal</keyword>
<comment type="caution">
    <text evidence="12">The sequence shown here is derived from an EMBL/GenBank/DDBJ whole genome shotgun (WGS) entry which is preliminary data.</text>
</comment>
<comment type="function">
    <text evidence="9 10">Pectinolytic enzyme consist of four classes of enzymes: pectin lyase, polygalacturonase, pectin methylesterase and rhamnogalacturonase. Among pectinolytic enzymes, pectin lyase is the most important in depolymerization of pectin, since it cleaves internal glycosidic bonds of highly methylated pectins. Favors pectate, the anion, over pectin, the methyl ester.</text>
</comment>
<evidence type="ECO:0000256" key="6">
    <source>
        <dbReference type="ARBA" id="ARBA00022729"/>
    </source>
</evidence>
<keyword evidence="7 10" id="KW-0106">Calcium</keyword>
<dbReference type="GO" id="GO:0045490">
    <property type="term" value="P:pectin catabolic process"/>
    <property type="evidence" value="ECO:0007669"/>
    <property type="project" value="TreeGrafter"/>
</dbReference>
<protein>
    <recommendedName>
        <fullName evidence="10">Pectate lyase</fullName>
        <ecNumber evidence="10">4.2.2.2</ecNumber>
    </recommendedName>
</protein>
<comment type="subcellular location">
    <subcellularLocation>
        <location evidence="3 10">Secreted</location>
    </subcellularLocation>
</comment>
<evidence type="ECO:0000313" key="13">
    <source>
        <dbReference type="Proteomes" id="UP001221413"/>
    </source>
</evidence>
<sequence length="281" mass="29280">MTATKTSTTKTSTTKTSTTKSSTTKTSTSKTSTAKTTTTSKSTTSKTSKTSVSLTPPTNLPASAGSTAYPSAILVNGVFDGHMWKYDRNPSSCEGQSETDEDAAMFIIEAGGTVKNVIIGPNQGEGIHCRGPCTIENVWWEDVCEDAATFKQASGDSYVIGGGAFHAQDKIFQFNGRGTVHISGFYAKDYGKVSRSCGDCTNNGGPRNIVIDGVTAVDGGPLCGVNSNFGDTCRVTNSCQDSGRSCDRYEGVVKGNGSSKKIGSGADGISCFVDTFVTNCS</sequence>
<accession>A0AAD6IT62</accession>